<evidence type="ECO:0000256" key="4">
    <source>
        <dbReference type="ARBA" id="ARBA00022989"/>
    </source>
</evidence>
<dbReference type="OrthoDB" id="2962993at2759"/>
<evidence type="ECO:0000256" key="6">
    <source>
        <dbReference type="ARBA" id="ARBA00037968"/>
    </source>
</evidence>
<keyword evidence="10" id="KW-1185">Reference proteome</keyword>
<keyword evidence="2" id="KW-0813">Transport</keyword>
<dbReference type="PANTHER" id="PTHR43791:SF85">
    <property type="entry name" value="TRANSPORTER, PUTATIVE (AFU_ORTHOLOGUE AFUA_6G00710)-RELATED"/>
    <property type="match status" value="1"/>
</dbReference>
<dbReference type="VEuPathDB" id="FungiDB:PNEG_01694"/>
<keyword evidence="3 7" id="KW-0812">Transmembrane</keyword>
<evidence type="ECO:0000313" key="9">
    <source>
        <dbReference type="EMBL" id="EMR09935.1"/>
    </source>
</evidence>
<feature type="transmembrane region" description="Helical" evidence="7">
    <location>
        <begin position="306"/>
        <end position="326"/>
    </location>
</feature>
<feature type="transmembrane region" description="Helical" evidence="7">
    <location>
        <begin position="119"/>
        <end position="143"/>
    </location>
</feature>
<feature type="transmembrane region" description="Helical" evidence="7">
    <location>
        <begin position="365"/>
        <end position="385"/>
    </location>
</feature>
<feature type="transmembrane region" description="Helical" evidence="7">
    <location>
        <begin position="430"/>
        <end position="451"/>
    </location>
</feature>
<dbReference type="Gene3D" id="1.20.1250.20">
    <property type="entry name" value="MFS general substrate transporter like domains"/>
    <property type="match status" value="2"/>
</dbReference>
<feature type="transmembrane region" description="Helical" evidence="7">
    <location>
        <begin position="155"/>
        <end position="175"/>
    </location>
</feature>
<dbReference type="GO" id="GO:0016020">
    <property type="term" value="C:membrane"/>
    <property type="evidence" value="ECO:0007669"/>
    <property type="project" value="UniProtKB-SubCell"/>
</dbReference>
<evidence type="ECO:0000256" key="7">
    <source>
        <dbReference type="SAM" id="Phobius"/>
    </source>
</evidence>
<accession>M7P7U3</accession>
<feature type="domain" description="Major facilitator superfamily (MFS) profile" evidence="8">
    <location>
        <begin position="28"/>
        <end position="456"/>
    </location>
</feature>
<dbReference type="PANTHER" id="PTHR43791">
    <property type="entry name" value="PERMEASE-RELATED"/>
    <property type="match status" value="1"/>
</dbReference>
<feature type="transmembrane region" description="Helical" evidence="7">
    <location>
        <begin position="187"/>
        <end position="209"/>
    </location>
</feature>
<dbReference type="EMBL" id="AFWA02000008">
    <property type="protein sequence ID" value="EMR09935.1"/>
    <property type="molecule type" value="Genomic_DNA"/>
</dbReference>
<dbReference type="Pfam" id="PF07690">
    <property type="entry name" value="MFS_1"/>
    <property type="match status" value="1"/>
</dbReference>
<dbReference type="AlphaFoldDB" id="M7P7U3"/>
<organism evidence="9 10">
    <name type="scientific">Pneumocystis murina (strain B123)</name>
    <name type="common">Mouse pneumocystis pneumonia agent</name>
    <name type="synonym">Pneumocystis carinii f. sp. muris</name>
    <dbReference type="NCBI Taxonomy" id="1069680"/>
    <lineage>
        <taxon>Eukaryota</taxon>
        <taxon>Fungi</taxon>
        <taxon>Dikarya</taxon>
        <taxon>Ascomycota</taxon>
        <taxon>Taphrinomycotina</taxon>
        <taxon>Pneumocystomycetes</taxon>
        <taxon>Pneumocystaceae</taxon>
        <taxon>Pneumocystis</taxon>
    </lineage>
</organism>
<dbReference type="FunFam" id="1.20.1250.20:FF:000057">
    <property type="entry name" value="MFS general substrate transporter"/>
    <property type="match status" value="1"/>
</dbReference>
<evidence type="ECO:0000256" key="3">
    <source>
        <dbReference type="ARBA" id="ARBA00022692"/>
    </source>
</evidence>
<comment type="subcellular location">
    <subcellularLocation>
        <location evidence="1">Membrane</location>
        <topology evidence="1">Multi-pass membrane protein</topology>
    </subcellularLocation>
</comment>
<dbReference type="FunFam" id="1.20.1250.20:FF:000013">
    <property type="entry name" value="MFS general substrate transporter"/>
    <property type="match status" value="1"/>
</dbReference>
<dbReference type="InterPro" id="IPR020846">
    <property type="entry name" value="MFS_dom"/>
</dbReference>
<feature type="transmembrane region" description="Helical" evidence="7">
    <location>
        <begin position="20"/>
        <end position="41"/>
    </location>
</feature>
<dbReference type="InterPro" id="IPR036259">
    <property type="entry name" value="MFS_trans_sf"/>
</dbReference>
<evidence type="ECO:0000313" key="10">
    <source>
        <dbReference type="Proteomes" id="UP000011958"/>
    </source>
</evidence>
<gene>
    <name evidence="9" type="ORF">PNEG_01694</name>
</gene>
<dbReference type="STRING" id="1069680.M7P7U3"/>
<reference evidence="10" key="1">
    <citation type="journal article" date="2016" name="Nat. Commun.">
        <title>Genome analysis of three Pneumocystis species reveals adaptation mechanisms to life exclusively in mammalian hosts.</title>
        <authorList>
            <person name="Ma L."/>
            <person name="Chen Z."/>
            <person name="Huang D.W."/>
            <person name="Kutty G."/>
            <person name="Ishihara M."/>
            <person name="Wang H."/>
            <person name="Abouelleil A."/>
            <person name="Bishop L."/>
            <person name="Davey E."/>
            <person name="Deng R."/>
            <person name="Deng X."/>
            <person name="Fan L."/>
            <person name="Fantoni G."/>
            <person name="Fitzgerald M."/>
            <person name="Gogineni E."/>
            <person name="Goldberg J.M."/>
            <person name="Handley G."/>
            <person name="Hu X."/>
            <person name="Huber C."/>
            <person name="Jiao X."/>
            <person name="Jones K."/>
            <person name="Levin J.Z."/>
            <person name="Liu Y."/>
            <person name="Macdonald P."/>
            <person name="Melnikov A."/>
            <person name="Raley C."/>
            <person name="Sassi M."/>
            <person name="Sherman B.T."/>
            <person name="Song X."/>
            <person name="Sykes S."/>
            <person name="Tran B."/>
            <person name="Walsh L."/>
            <person name="Xia Y."/>
            <person name="Yang J."/>
            <person name="Young S."/>
            <person name="Zeng Q."/>
            <person name="Zheng X."/>
            <person name="Stephens R."/>
            <person name="Nusbaum C."/>
            <person name="Birren B.W."/>
            <person name="Azadi P."/>
            <person name="Lempicki R.A."/>
            <person name="Cuomo C.A."/>
            <person name="Kovacs J.A."/>
        </authorList>
    </citation>
    <scope>NUCLEOTIDE SEQUENCE [LARGE SCALE GENOMIC DNA]</scope>
    <source>
        <strain evidence="10">B123</strain>
    </source>
</reference>
<evidence type="ECO:0000256" key="1">
    <source>
        <dbReference type="ARBA" id="ARBA00004141"/>
    </source>
</evidence>
<dbReference type="OMA" id="GFTIYIC"/>
<dbReference type="SUPFAM" id="SSF103473">
    <property type="entry name" value="MFS general substrate transporter"/>
    <property type="match status" value="1"/>
</dbReference>
<dbReference type="InterPro" id="IPR011701">
    <property type="entry name" value="MFS"/>
</dbReference>
<feature type="transmembrane region" description="Helical" evidence="7">
    <location>
        <begin position="259"/>
        <end position="286"/>
    </location>
</feature>
<evidence type="ECO:0000259" key="8">
    <source>
        <dbReference type="PROSITE" id="PS50850"/>
    </source>
</evidence>
<dbReference type="GO" id="GO:0022857">
    <property type="term" value="F:transmembrane transporter activity"/>
    <property type="evidence" value="ECO:0007669"/>
    <property type="project" value="InterPro"/>
</dbReference>
<feature type="transmembrane region" description="Helical" evidence="7">
    <location>
        <begin position="338"/>
        <end position="359"/>
    </location>
</feature>
<dbReference type="PROSITE" id="PS50850">
    <property type="entry name" value="MFS"/>
    <property type="match status" value="1"/>
</dbReference>
<proteinExistence type="inferred from homology"/>
<comment type="similarity">
    <text evidence="6">Belongs to the major facilitator superfamily. Allantoate permease family.</text>
</comment>
<protein>
    <recommendedName>
        <fullName evidence="8">Major facilitator superfamily (MFS) profile domain-containing protein</fullName>
    </recommendedName>
</protein>
<comment type="caution">
    <text evidence="9">The sequence shown here is derived from an EMBL/GenBank/DDBJ whole genome shotgun (WGS) entry which is preliminary data.</text>
</comment>
<evidence type="ECO:0000256" key="5">
    <source>
        <dbReference type="ARBA" id="ARBA00023136"/>
    </source>
</evidence>
<dbReference type="GeneID" id="19895388"/>
<evidence type="ECO:0000256" key="2">
    <source>
        <dbReference type="ARBA" id="ARBA00022448"/>
    </source>
</evidence>
<keyword evidence="4 7" id="KW-1133">Transmembrane helix</keyword>
<dbReference type="RefSeq" id="XP_007873657.1">
    <property type="nucleotide sequence ID" value="XM_007875466.1"/>
</dbReference>
<dbReference type="HOGENOM" id="CLU_001265_0_1_1"/>
<feature type="transmembrane region" description="Helical" evidence="7">
    <location>
        <begin position="94"/>
        <end position="113"/>
    </location>
</feature>
<dbReference type="Proteomes" id="UP000011958">
    <property type="component" value="Unassembled WGS sequence"/>
</dbReference>
<keyword evidence="5 7" id="KW-0472">Membrane</keyword>
<sequence length="492" mass="56088">MEPDFALDNSKFDEKYDKKLVRRIDLITIPIAVIFYLLSYLNRTNIGNARLSGLEKELRISEKQFKFSLTILFIPYILMDIPSNLIMKKIKPNIWLPSLVVSFGIIGTFQGLIKDVNGLYISRFFLGLASGGVLPGVILYLSGWYKPRERQLRMAMFWSSSIISSTFGGFIAAALETMGGLAGLSGWRWIFIVEGLITVFFGILGYFMMPQGIENTRFLTSDQKYWASKRINLEEHKSSVIISHPDTGEMPYDNKRFKWSYVTSCFTTFHILLLAFIAFSSGLNIYSCAYFMPSIIKSFIGADKSIEIIQLLTIPPYLIPFATILLTSYYADKKSQRIYIIIIFNIIAVIGMAIAYSNISPGFNYFSMFFIVCGIYTIFPPHLALVSNNVAPYYKKATAIGFMIVMTNSGGILSSWMFNKSEAPRYAMSYAIILILTAISVIVAIILRFYYVKENKRKEKLLAEKKESFNTVEEFYKACDQGDRHIVFRYSL</sequence>
<feature type="transmembrane region" description="Helical" evidence="7">
    <location>
        <begin position="397"/>
        <end position="418"/>
    </location>
</feature>
<name>M7P7U3_PNEMU</name>
<dbReference type="eggNOG" id="KOG2533">
    <property type="taxonomic scope" value="Eukaryota"/>
</dbReference>